<dbReference type="Pfam" id="PF08545">
    <property type="entry name" value="ACP_syn_III"/>
    <property type="match status" value="1"/>
</dbReference>
<keyword evidence="9 10" id="KW-0012">Acyltransferase</keyword>
<evidence type="ECO:0000256" key="5">
    <source>
        <dbReference type="ARBA" id="ARBA00022832"/>
    </source>
</evidence>
<reference evidence="14 15" key="1">
    <citation type="submission" date="2019-03" db="EMBL/GenBank/DDBJ databases">
        <title>Genomic Encyclopedia of Archaeal and Bacterial Type Strains, Phase II (KMG-II): from individual species to whole genera.</title>
        <authorList>
            <person name="Goeker M."/>
        </authorList>
    </citation>
    <scope>NUCLEOTIDE SEQUENCE [LARGE SCALE GENOMIC DNA]</scope>
    <source>
        <strain evidence="14 15">DSM 28213</strain>
    </source>
</reference>
<dbReference type="UniPathway" id="UPA00094"/>
<dbReference type="GO" id="GO:0033818">
    <property type="term" value="F:beta-ketoacyl-acyl-carrier-protein synthase III activity"/>
    <property type="evidence" value="ECO:0007669"/>
    <property type="project" value="UniProtKB-UniRule"/>
</dbReference>
<evidence type="ECO:0000259" key="13">
    <source>
        <dbReference type="Pfam" id="PF08545"/>
    </source>
</evidence>
<sequence length="351" mass="39022">MFSNKLRNQITKKPYPNQSMKSNLQKQRFAAISAIGGFVPYQKRTNKDLELISDTSDEWIIKRTGIKERRILENGFATSDMAVEAIKNLAEVYHKDLRSAEALIVATSTPDMPMPATANIICQKLNLNTLWAFDVNSACSGFLYALDLGASLIESGRYRNIIVVGADKISSYVNIKDRNTNILFGDGAGAVWLEASSDEGIIDAVLRSNGSGKDFLNIEGGGSLYPFSDESFQDDKKYIKQDGKIVFKNAIQGMRDTCIEVMQRNNFSVQDIQWLVPHQANQRIIDAVGKEIDIDQHKTLTNIKYYGNTIAATIPLCIWENTTVLNKGDLILLTAFGAGFSWGASLLKWTI</sequence>
<evidence type="ECO:0000256" key="9">
    <source>
        <dbReference type="ARBA" id="ARBA00023315"/>
    </source>
</evidence>
<dbReference type="SUPFAM" id="SSF53901">
    <property type="entry name" value="Thiolase-like"/>
    <property type="match status" value="1"/>
</dbReference>
<comment type="catalytic activity">
    <reaction evidence="10">
        <text>malonyl-[ACP] + acetyl-CoA + H(+) = 3-oxobutanoyl-[ACP] + CO2 + CoA</text>
        <dbReference type="Rhea" id="RHEA:12080"/>
        <dbReference type="Rhea" id="RHEA-COMP:9623"/>
        <dbReference type="Rhea" id="RHEA-COMP:9625"/>
        <dbReference type="ChEBI" id="CHEBI:15378"/>
        <dbReference type="ChEBI" id="CHEBI:16526"/>
        <dbReference type="ChEBI" id="CHEBI:57287"/>
        <dbReference type="ChEBI" id="CHEBI:57288"/>
        <dbReference type="ChEBI" id="CHEBI:78449"/>
        <dbReference type="ChEBI" id="CHEBI:78450"/>
        <dbReference type="EC" id="2.3.1.180"/>
    </reaction>
</comment>
<comment type="caution">
    <text evidence="14">The sequence shown here is derived from an EMBL/GenBank/DDBJ whole genome shotgun (WGS) entry which is preliminary data.</text>
</comment>
<evidence type="ECO:0000313" key="15">
    <source>
        <dbReference type="Proteomes" id="UP000295215"/>
    </source>
</evidence>
<evidence type="ECO:0000256" key="10">
    <source>
        <dbReference type="HAMAP-Rule" id="MF_01815"/>
    </source>
</evidence>
<keyword evidence="2 10" id="KW-0963">Cytoplasm</keyword>
<comment type="similarity">
    <text evidence="1 10">Belongs to the thiolase-like superfamily. FabH family.</text>
</comment>
<name>A0A4V3E8Y1_9FLAO</name>
<evidence type="ECO:0000256" key="1">
    <source>
        <dbReference type="ARBA" id="ARBA00008642"/>
    </source>
</evidence>
<accession>A0A4V3E8Y1</accession>
<dbReference type="GO" id="GO:0004315">
    <property type="term" value="F:3-oxoacyl-[acyl-carrier-protein] synthase activity"/>
    <property type="evidence" value="ECO:0007669"/>
    <property type="project" value="InterPro"/>
</dbReference>
<dbReference type="AlphaFoldDB" id="A0A4V3E8Y1"/>
<comment type="domain">
    <text evidence="10">The last Arg residue of the ACP-binding site is essential for the weak association between ACP/AcpP and FabH.</text>
</comment>
<dbReference type="NCBIfam" id="TIGR00747">
    <property type="entry name" value="fabH"/>
    <property type="match status" value="1"/>
</dbReference>
<dbReference type="HAMAP" id="MF_01815">
    <property type="entry name" value="FabH"/>
    <property type="match status" value="1"/>
</dbReference>
<comment type="function">
    <text evidence="10">Catalyzes the condensation reaction of fatty acid synthesis by the addition to an acyl acceptor of two carbons from malonyl-ACP. Catalyzes the first condensation reaction which initiates fatty acid synthesis and may therefore play a role in governing the total rate of fatty acid production. Possesses both acetoacetyl-ACP synthase and acetyl transacylase activities. Its substrate specificity determines the biosynthesis of branched-chain and/or straight-chain of fatty acids.</text>
</comment>
<feature type="active site" evidence="10">
    <location>
        <position position="308"/>
    </location>
</feature>
<evidence type="ECO:0000313" key="14">
    <source>
        <dbReference type="EMBL" id="TDS61535.1"/>
    </source>
</evidence>
<dbReference type="PANTHER" id="PTHR34069">
    <property type="entry name" value="3-OXOACYL-[ACYL-CARRIER-PROTEIN] SYNTHASE 3"/>
    <property type="match status" value="1"/>
</dbReference>
<dbReference type="Gene3D" id="3.40.47.10">
    <property type="match status" value="1"/>
</dbReference>
<dbReference type="InterPro" id="IPR016039">
    <property type="entry name" value="Thiolase-like"/>
</dbReference>
<feature type="region of interest" description="Disordered" evidence="11">
    <location>
        <begin position="1"/>
        <end position="20"/>
    </location>
</feature>
<comment type="subcellular location">
    <subcellularLocation>
        <location evidence="10">Cytoplasm</location>
    </subcellularLocation>
</comment>
<keyword evidence="3 10" id="KW-0444">Lipid biosynthesis</keyword>
<feature type="active site" evidence="10">
    <location>
        <position position="139"/>
    </location>
</feature>
<dbReference type="GO" id="GO:0006633">
    <property type="term" value="P:fatty acid biosynthetic process"/>
    <property type="evidence" value="ECO:0007669"/>
    <property type="project" value="UniProtKB-UniRule"/>
</dbReference>
<feature type="domain" description="Beta-ketoacyl-[acyl-carrier-protein] synthase III N-terminal" evidence="13">
    <location>
        <begin position="133"/>
        <end position="210"/>
    </location>
</feature>
<dbReference type="CDD" id="cd00830">
    <property type="entry name" value="KAS_III"/>
    <property type="match status" value="1"/>
</dbReference>
<dbReference type="PANTHER" id="PTHR34069:SF2">
    <property type="entry name" value="BETA-KETOACYL-[ACYL-CARRIER-PROTEIN] SYNTHASE III"/>
    <property type="match status" value="1"/>
</dbReference>
<proteinExistence type="inferred from homology"/>
<dbReference type="GO" id="GO:0044550">
    <property type="term" value="P:secondary metabolite biosynthetic process"/>
    <property type="evidence" value="ECO:0007669"/>
    <property type="project" value="TreeGrafter"/>
</dbReference>
<feature type="region of interest" description="ACP-binding" evidence="10">
    <location>
        <begin position="279"/>
        <end position="283"/>
    </location>
</feature>
<feature type="domain" description="Beta-ketoacyl-[acyl-carrier-protein] synthase III C-terminal" evidence="12">
    <location>
        <begin position="262"/>
        <end position="349"/>
    </location>
</feature>
<evidence type="ECO:0000256" key="2">
    <source>
        <dbReference type="ARBA" id="ARBA00022490"/>
    </source>
</evidence>
<protein>
    <recommendedName>
        <fullName evidence="10">Beta-ketoacyl-[acyl-carrier-protein] synthase III</fullName>
        <shortName evidence="10">Beta-ketoacyl-ACP synthase III</shortName>
        <shortName evidence="10">KAS III</shortName>
        <ecNumber evidence="10">2.3.1.180</ecNumber>
    </recommendedName>
    <alternativeName>
        <fullName evidence="10">3-oxoacyl-[acyl-carrier-protein] synthase 3</fullName>
    </alternativeName>
    <alternativeName>
        <fullName evidence="10">3-oxoacyl-[acyl-carrier-protein] synthase III</fullName>
    </alternativeName>
</protein>
<keyword evidence="5 10" id="KW-0276">Fatty acid metabolism</keyword>
<dbReference type="GO" id="GO:0005737">
    <property type="term" value="C:cytoplasm"/>
    <property type="evidence" value="ECO:0007669"/>
    <property type="project" value="UniProtKB-SubCell"/>
</dbReference>
<evidence type="ECO:0000256" key="6">
    <source>
        <dbReference type="ARBA" id="ARBA00023098"/>
    </source>
</evidence>
<comment type="subunit">
    <text evidence="10">Homodimer.</text>
</comment>
<evidence type="ECO:0000256" key="11">
    <source>
        <dbReference type="SAM" id="MobiDB-lite"/>
    </source>
</evidence>
<dbReference type="NCBIfam" id="NF006829">
    <property type="entry name" value="PRK09352.1"/>
    <property type="match status" value="1"/>
</dbReference>
<feature type="active site" evidence="10">
    <location>
        <position position="278"/>
    </location>
</feature>
<dbReference type="Proteomes" id="UP000295215">
    <property type="component" value="Unassembled WGS sequence"/>
</dbReference>
<dbReference type="Pfam" id="PF08541">
    <property type="entry name" value="ACP_syn_III_C"/>
    <property type="match status" value="1"/>
</dbReference>
<keyword evidence="4 10" id="KW-0808">Transferase</keyword>
<keyword evidence="6 10" id="KW-0443">Lipid metabolism</keyword>
<evidence type="ECO:0000256" key="8">
    <source>
        <dbReference type="ARBA" id="ARBA00023268"/>
    </source>
</evidence>
<dbReference type="EC" id="2.3.1.180" evidence="10"/>
<keyword evidence="15" id="KW-1185">Reference proteome</keyword>
<keyword evidence="7 10" id="KW-0275">Fatty acid biosynthesis</keyword>
<dbReference type="EMBL" id="SOAG01000008">
    <property type="protein sequence ID" value="TDS61535.1"/>
    <property type="molecule type" value="Genomic_DNA"/>
</dbReference>
<dbReference type="InterPro" id="IPR013751">
    <property type="entry name" value="ACP_syn_III_N"/>
</dbReference>
<dbReference type="InterPro" id="IPR013747">
    <property type="entry name" value="ACP_syn_III_C"/>
</dbReference>
<evidence type="ECO:0000256" key="7">
    <source>
        <dbReference type="ARBA" id="ARBA00023160"/>
    </source>
</evidence>
<evidence type="ECO:0000256" key="4">
    <source>
        <dbReference type="ARBA" id="ARBA00022679"/>
    </source>
</evidence>
<comment type="pathway">
    <text evidence="10">Lipid metabolism; fatty acid biosynthesis.</text>
</comment>
<evidence type="ECO:0000259" key="12">
    <source>
        <dbReference type="Pfam" id="PF08541"/>
    </source>
</evidence>
<evidence type="ECO:0000256" key="3">
    <source>
        <dbReference type="ARBA" id="ARBA00022516"/>
    </source>
</evidence>
<keyword evidence="8 10" id="KW-0511">Multifunctional enzyme</keyword>
<gene>
    <name evidence="10" type="primary">fabH</name>
    <name evidence="14" type="ORF">C8P70_10876</name>
</gene>
<organism evidence="14 15">
    <name type="scientific">Myroides indicus</name>
    <dbReference type="NCBI Taxonomy" id="1323422"/>
    <lineage>
        <taxon>Bacteria</taxon>
        <taxon>Pseudomonadati</taxon>
        <taxon>Bacteroidota</taxon>
        <taxon>Flavobacteriia</taxon>
        <taxon>Flavobacteriales</taxon>
        <taxon>Flavobacteriaceae</taxon>
        <taxon>Myroides</taxon>
    </lineage>
</organism>
<dbReference type="InterPro" id="IPR004655">
    <property type="entry name" value="FabH"/>
</dbReference>